<proteinExistence type="predicted"/>
<dbReference type="Proteomes" id="UP001148737">
    <property type="component" value="Unassembled WGS sequence"/>
</dbReference>
<name>A0ACC1QX17_9HYPO</name>
<evidence type="ECO:0000313" key="1">
    <source>
        <dbReference type="EMBL" id="KAJ3493447.1"/>
    </source>
</evidence>
<organism evidence="1 2">
    <name type="scientific">Lecanicillium saksenae</name>
    <dbReference type="NCBI Taxonomy" id="468837"/>
    <lineage>
        <taxon>Eukaryota</taxon>
        <taxon>Fungi</taxon>
        <taxon>Dikarya</taxon>
        <taxon>Ascomycota</taxon>
        <taxon>Pezizomycotina</taxon>
        <taxon>Sordariomycetes</taxon>
        <taxon>Hypocreomycetidae</taxon>
        <taxon>Hypocreales</taxon>
        <taxon>Cordycipitaceae</taxon>
        <taxon>Lecanicillium</taxon>
    </lineage>
</organism>
<gene>
    <name evidence="1" type="ORF">NLG97_g4723</name>
</gene>
<keyword evidence="2" id="KW-1185">Reference proteome</keyword>
<evidence type="ECO:0000313" key="2">
    <source>
        <dbReference type="Proteomes" id="UP001148737"/>
    </source>
</evidence>
<sequence length="609" mass="68936">MKTVALLLLSAAAQALSGVNTDYDKVVSERRADPRPNIVFILTDDQDARMNSLEYMKGVQTHLLKEGATYENHFCTVALCCPSRVNLWTGRAPHNTNVTDLSPPYGGYPKFIKQGFNDDWLPVWMQKSGYQTYYVGKLMNAFDPTNYDSPYVNGFDGSDILCGAGKIHLVRGASQGEVKLTKRIETYNYFNPMYQRNRDPPKTYKGRYTTDLLWNKSMGFLDNARQSSKPFFLTMAPVSPHTGHGPRPDGVYKDGPIPNDKYKNLFKDAKVPRTRNFNPDAPSGTHWLLHLDKQNETTVSNGDEYYRNRLRALQSVDEVVNNTISYLTEHKLMDNTYIIYSSDNGFHIGHHRMFPGKNCPYEEDINVPLIIRGPGIKAGSTVNLATSHTDLAPTILHMAQAPVHDYLDGSALPLIDPNPPAQSFEHAQIEHWGAGATKGQLRSEYPEAPGVVNSTYKALRIMGSGYNFYYSVWCTNQHELYDMTVDSQQMNNLYTPYTYKPNEPQGPGNPFPINRLESRLDALLLVLKSCKAKTCIQPWTALHPGGQVNSLPDAMDPKYDEFYQKQQNRVSYNWCDMGYIVAAEGPQTYLQFQHTETKRKLGEPTWDMI</sequence>
<protein>
    <submittedName>
        <fullName evidence="1">Uncharacterized protein</fullName>
    </submittedName>
</protein>
<dbReference type="EMBL" id="JANAKD010000485">
    <property type="protein sequence ID" value="KAJ3493447.1"/>
    <property type="molecule type" value="Genomic_DNA"/>
</dbReference>
<reference evidence="1" key="1">
    <citation type="submission" date="2022-07" db="EMBL/GenBank/DDBJ databases">
        <title>Genome Sequence of Lecanicillium saksenae.</title>
        <authorList>
            <person name="Buettner E."/>
        </authorList>
    </citation>
    <scope>NUCLEOTIDE SEQUENCE</scope>
    <source>
        <strain evidence="1">VT-O1</strain>
    </source>
</reference>
<accession>A0ACC1QX17</accession>
<comment type="caution">
    <text evidence="1">The sequence shown here is derived from an EMBL/GenBank/DDBJ whole genome shotgun (WGS) entry which is preliminary data.</text>
</comment>